<dbReference type="GO" id="GO:0008270">
    <property type="term" value="F:zinc ion binding"/>
    <property type="evidence" value="ECO:0007669"/>
    <property type="project" value="UniProtKB-KW"/>
</dbReference>
<dbReference type="SUPFAM" id="SSF57667">
    <property type="entry name" value="beta-beta-alpha zinc fingers"/>
    <property type="match status" value="2"/>
</dbReference>
<dbReference type="InterPro" id="IPR013087">
    <property type="entry name" value="Znf_C2H2_type"/>
</dbReference>
<organism evidence="8 9">
    <name type="scientific">Henosepilachna vigintioctopunctata</name>
    <dbReference type="NCBI Taxonomy" id="420089"/>
    <lineage>
        <taxon>Eukaryota</taxon>
        <taxon>Metazoa</taxon>
        <taxon>Ecdysozoa</taxon>
        <taxon>Arthropoda</taxon>
        <taxon>Hexapoda</taxon>
        <taxon>Insecta</taxon>
        <taxon>Pterygota</taxon>
        <taxon>Neoptera</taxon>
        <taxon>Endopterygota</taxon>
        <taxon>Coleoptera</taxon>
        <taxon>Polyphaga</taxon>
        <taxon>Cucujiformia</taxon>
        <taxon>Coccinelloidea</taxon>
        <taxon>Coccinellidae</taxon>
        <taxon>Epilachninae</taxon>
        <taxon>Epilachnini</taxon>
        <taxon>Henosepilachna</taxon>
    </lineage>
</organism>
<dbReference type="Pfam" id="PF13909">
    <property type="entry name" value="zf-H2C2_5"/>
    <property type="match status" value="2"/>
</dbReference>
<protein>
    <recommendedName>
        <fullName evidence="7">C2H2-type domain-containing protein</fullName>
    </recommendedName>
</protein>
<name>A0AAW1VFC0_9CUCU</name>
<feature type="region of interest" description="Disordered" evidence="6">
    <location>
        <begin position="1"/>
        <end position="43"/>
    </location>
</feature>
<evidence type="ECO:0000256" key="2">
    <source>
        <dbReference type="ARBA" id="ARBA00022737"/>
    </source>
</evidence>
<proteinExistence type="predicted"/>
<evidence type="ECO:0000256" key="3">
    <source>
        <dbReference type="ARBA" id="ARBA00022771"/>
    </source>
</evidence>
<evidence type="ECO:0000313" key="9">
    <source>
        <dbReference type="Proteomes" id="UP001431783"/>
    </source>
</evidence>
<evidence type="ECO:0000256" key="4">
    <source>
        <dbReference type="ARBA" id="ARBA00022833"/>
    </source>
</evidence>
<accession>A0AAW1VFC0</accession>
<keyword evidence="1" id="KW-0479">Metal-binding</keyword>
<feature type="compositionally biased region" description="Basic and acidic residues" evidence="6">
    <location>
        <begin position="1"/>
        <end position="11"/>
    </location>
</feature>
<comment type="caution">
    <text evidence="8">The sequence shown here is derived from an EMBL/GenBank/DDBJ whole genome shotgun (WGS) entry which is preliminary data.</text>
</comment>
<dbReference type="InterPro" id="IPR036236">
    <property type="entry name" value="Znf_C2H2_sf"/>
</dbReference>
<feature type="domain" description="C2H2-type" evidence="7">
    <location>
        <begin position="80"/>
        <end position="108"/>
    </location>
</feature>
<dbReference type="SMART" id="SM00355">
    <property type="entry name" value="ZnF_C2H2"/>
    <property type="match status" value="3"/>
</dbReference>
<dbReference type="Proteomes" id="UP001431783">
    <property type="component" value="Unassembled WGS sequence"/>
</dbReference>
<dbReference type="GO" id="GO:0045944">
    <property type="term" value="P:positive regulation of transcription by RNA polymerase II"/>
    <property type="evidence" value="ECO:0007669"/>
    <property type="project" value="TreeGrafter"/>
</dbReference>
<dbReference type="Gene3D" id="3.30.160.60">
    <property type="entry name" value="Classic Zinc Finger"/>
    <property type="match status" value="2"/>
</dbReference>
<feature type="non-terminal residue" evidence="8">
    <location>
        <position position="1"/>
    </location>
</feature>
<evidence type="ECO:0000313" key="8">
    <source>
        <dbReference type="EMBL" id="KAK9891271.1"/>
    </source>
</evidence>
<gene>
    <name evidence="8" type="ORF">WA026_013582</name>
</gene>
<evidence type="ECO:0000256" key="1">
    <source>
        <dbReference type="ARBA" id="ARBA00022723"/>
    </source>
</evidence>
<dbReference type="InterPro" id="IPR050688">
    <property type="entry name" value="Zinc_finger/UBP_domain"/>
</dbReference>
<reference evidence="8 9" key="1">
    <citation type="submission" date="2023-03" db="EMBL/GenBank/DDBJ databases">
        <title>Genome insight into feeding habits of ladybird beetles.</title>
        <authorList>
            <person name="Li H.-S."/>
            <person name="Huang Y.-H."/>
            <person name="Pang H."/>
        </authorList>
    </citation>
    <scope>NUCLEOTIDE SEQUENCE [LARGE SCALE GENOMIC DNA]</scope>
    <source>
        <strain evidence="8">SYSU_2023b</strain>
        <tissue evidence="8">Whole body</tissue>
    </source>
</reference>
<feature type="compositionally biased region" description="Polar residues" evidence="6">
    <location>
        <begin position="12"/>
        <end position="31"/>
    </location>
</feature>
<dbReference type="FunFam" id="3.30.160.60:FF:000810">
    <property type="entry name" value="Zgc:174563 protein"/>
    <property type="match status" value="1"/>
</dbReference>
<keyword evidence="9" id="KW-1185">Reference proteome</keyword>
<evidence type="ECO:0000256" key="5">
    <source>
        <dbReference type="PROSITE-ProRule" id="PRU00042"/>
    </source>
</evidence>
<feature type="domain" description="C2H2-type" evidence="7">
    <location>
        <begin position="51"/>
        <end position="79"/>
    </location>
</feature>
<keyword evidence="3 5" id="KW-0863">Zinc-finger</keyword>
<dbReference type="PANTHER" id="PTHR24403:SF109">
    <property type="entry name" value="ZINC FINGER PROTEIN 845-LIKE"/>
    <property type="match status" value="1"/>
</dbReference>
<dbReference type="GO" id="GO:0005634">
    <property type="term" value="C:nucleus"/>
    <property type="evidence" value="ECO:0007669"/>
    <property type="project" value="TreeGrafter"/>
</dbReference>
<dbReference type="PANTHER" id="PTHR24403">
    <property type="entry name" value="ZINC FINGER PROTEIN"/>
    <property type="match status" value="1"/>
</dbReference>
<keyword evidence="2" id="KW-0677">Repeat</keyword>
<evidence type="ECO:0000259" key="7">
    <source>
        <dbReference type="PROSITE" id="PS50157"/>
    </source>
</evidence>
<dbReference type="EMBL" id="JARQZJ010000127">
    <property type="protein sequence ID" value="KAK9891271.1"/>
    <property type="molecule type" value="Genomic_DNA"/>
</dbReference>
<dbReference type="AlphaFoldDB" id="A0AAW1VFC0"/>
<keyword evidence="4" id="KW-0862">Zinc</keyword>
<evidence type="ECO:0000256" key="6">
    <source>
        <dbReference type="SAM" id="MobiDB-lite"/>
    </source>
</evidence>
<dbReference type="PROSITE" id="PS50157">
    <property type="entry name" value="ZINC_FINGER_C2H2_2"/>
    <property type="match status" value="2"/>
</dbReference>
<sequence>SFESVKVERSDNYSNEVEVLNNTEANGNESSIKTKRSRQKCNVTGPKSKNYKCESCDYVTTRKNNFQTHVESLHLKLRNHKCDKCDYSSSSKSNLDRHIKSVHLKLRNHKCDLCDYCSSEKSHLRLHVKTEKLQVRIMRLQIIIKI</sequence>